<dbReference type="OrthoDB" id="6621980at2759"/>
<sequence>MQKNLKLTLPNIQKDIVNAAACETKNSIIKDLGDDYFAILDDQSRDVPETIALSLKSALENLLLKHDLSLSRIHGQGYDGASNMRGEFNGLKSLIMKENQATHYIHCFAHQLQLNFVAIAKKRVDIALFFNMVSNIVNVLGASCKCRDTIREIWAAKVAQAIDSGEIQSRRELNQETNLKRVGDT</sequence>
<dbReference type="PANTHER" id="PTHR11697">
    <property type="entry name" value="GENERAL TRANSCRIPTION FACTOR 2-RELATED ZINC FINGER PROTEIN"/>
    <property type="match status" value="1"/>
</dbReference>
<evidence type="ECO:0000259" key="1">
    <source>
        <dbReference type="Pfam" id="PF14291"/>
    </source>
</evidence>
<feature type="domain" description="DUF4371" evidence="1">
    <location>
        <begin position="47"/>
        <end position="90"/>
    </location>
</feature>
<evidence type="ECO:0000313" key="2">
    <source>
        <dbReference type="EMBL" id="PIN26247.1"/>
    </source>
</evidence>
<name>A0A2G9I914_9LAMI</name>
<dbReference type="EMBL" id="NKXS01000123">
    <property type="protein sequence ID" value="PIN26247.1"/>
    <property type="molecule type" value="Genomic_DNA"/>
</dbReference>
<proteinExistence type="predicted"/>
<dbReference type="InterPro" id="IPR055298">
    <property type="entry name" value="AtLOH3-like"/>
</dbReference>
<keyword evidence="3" id="KW-1185">Reference proteome</keyword>
<accession>A0A2G9I914</accession>
<gene>
    <name evidence="2" type="ORF">CDL12_00991</name>
</gene>
<dbReference type="PANTHER" id="PTHR11697:SF230">
    <property type="entry name" value="ZINC FINGER, MYM DOMAIN CONTAINING 1"/>
    <property type="match status" value="1"/>
</dbReference>
<dbReference type="AlphaFoldDB" id="A0A2G9I914"/>
<protein>
    <recommendedName>
        <fullName evidence="1">DUF4371 domain-containing protein</fullName>
    </recommendedName>
</protein>
<dbReference type="STRING" id="429701.A0A2G9I914"/>
<evidence type="ECO:0000313" key="3">
    <source>
        <dbReference type="Proteomes" id="UP000231279"/>
    </source>
</evidence>
<reference evidence="3" key="1">
    <citation type="journal article" date="2018" name="Gigascience">
        <title>Genome assembly of the Pink Ipe (Handroanthus impetiginosus, Bignoniaceae), a highly valued, ecologically keystone Neotropical timber forest tree.</title>
        <authorList>
            <person name="Silva-Junior O.B."/>
            <person name="Grattapaglia D."/>
            <person name="Novaes E."/>
            <person name="Collevatti R.G."/>
        </authorList>
    </citation>
    <scope>NUCLEOTIDE SEQUENCE [LARGE SCALE GENOMIC DNA]</scope>
    <source>
        <strain evidence="3">cv. UFG-1</strain>
    </source>
</reference>
<comment type="caution">
    <text evidence="2">The sequence shown here is derived from an EMBL/GenBank/DDBJ whole genome shotgun (WGS) entry which is preliminary data.</text>
</comment>
<organism evidence="2 3">
    <name type="scientific">Handroanthus impetiginosus</name>
    <dbReference type="NCBI Taxonomy" id="429701"/>
    <lineage>
        <taxon>Eukaryota</taxon>
        <taxon>Viridiplantae</taxon>
        <taxon>Streptophyta</taxon>
        <taxon>Embryophyta</taxon>
        <taxon>Tracheophyta</taxon>
        <taxon>Spermatophyta</taxon>
        <taxon>Magnoliopsida</taxon>
        <taxon>eudicotyledons</taxon>
        <taxon>Gunneridae</taxon>
        <taxon>Pentapetalae</taxon>
        <taxon>asterids</taxon>
        <taxon>lamiids</taxon>
        <taxon>Lamiales</taxon>
        <taxon>Bignoniaceae</taxon>
        <taxon>Crescentiina</taxon>
        <taxon>Tabebuia alliance</taxon>
        <taxon>Handroanthus</taxon>
    </lineage>
</organism>
<dbReference type="Pfam" id="PF14291">
    <property type="entry name" value="DUF4371"/>
    <property type="match status" value="1"/>
</dbReference>
<dbReference type="Proteomes" id="UP000231279">
    <property type="component" value="Unassembled WGS sequence"/>
</dbReference>
<dbReference type="InterPro" id="IPR025398">
    <property type="entry name" value="DUF4371"/>
</dbReference>